<evidence type="ECO:0000256" key="1">
    <source>
        <dbReference type="SAM" id="MobiDB-lite"/>
    </source>
</evidence>
<proteinExistence type="predicted"/>
<evidence type="ECO:0000313" key="2">
    <source>
        <dbReference type="EMBL" id="PZG20076.1"/>
    </source>
</evidence>
<dbReference type="RefSeq" id="WP_111178584.1">
    <property type="nucleotide sequence ID" value="NZ_POUD01000030.1"/>
</dbReference>
<reference evidence="2 3" key="1">
    <citation type="submission" date="2018-01" db="EMBL/GenBank/DDBJ databases">
        <title>Draft genome sequence of Nonomuraea sp. KC333.</title>
        <authorList>
            <person name="Sahin N."/>
            <person name="Saygin H."/>
            <person name="Ay H."/>
        </authorList>
    </citation>
    <scope>NUCLEOTIDE SEQUENCE [LARGE SCALE GENOMIC DNA]</scope>
    <source>
        <strain evidence="2 3">KC333</strain>
    </source>
</reference>
<organism evidence="2 3">
    <name type="scientific">Nonomuraea aridisoli</name>
    <dbReference type="NCBI Taxonomy" id="2070368"/>
    <lineage>
        <taxon>Bacteria</taxon>
        <taxon>Bacillati</taxon>
        <taxon>Actinomycetota</taxon>
        <taxon>Actinomycetes</taxon>
        <taxon>Streptosporangiales</taxon>
        <taxon>Streptosporangiaceae</taxon>
        <taxon>Nonomuraea</taxon>
    </lineage>
</organism>
<sequence length="151" mass="17616">MNSFDAIKDRLVSEAQALEPRTRTAKEVKALFNEDAWNENVINTVNDYHDDVHRSHERLSHLYDLVTAAEQERVTSRPDPEEFSRKWRIIEERQAERLKADQETNVQIGQLFQELLACLREASVEQGGDTRRTPEQNPPQPMEEPGFWNKS</sequence>
<feature type="region of interest" description="Disordered" evidence="1">
    <location>
        <begin position="123"/>
        <end position="151"/>
    </location>
</feature>
<comment type="caution">
    <text evidence="2">The sequence shown here is derived from an EMBL/GenBank/DDBJ whole genome shotgun (WGS) entry which is preliminary data.</text>
</comment>
<dbReference type="Proteomes" id="UP000249304">
    <property type="component" value="Unassembled WGS sequence"/>
</dbReference>
<evidence type="ECO:0000313" key="3">
    <source>
        <dbReference type="Proteomes" id="UP000249304"/>
    </source>
</evidence>
<keyword evidence="3" id="KW-1185">Reference proteome</keyword>
<dbReference type="AlphaFoldDB" id="A0A2W2E6Z9"/>
<dbReference type="EMBL" id="POUD01000030">
    <property type="protein sequence ID" value="PZG20076.1"/>
    <property type="molecule type" value="Genomic_DNA"/>
</dbReference>
<protein>
    <submittedName>
        <fullName evidence="2">Uncharacterized protein</fullName>
    </submittedName>
</protein>
<gene>
    <name evidence="2" type="ORF">C1J01_10380</name>
</gene>
<name>A0A2W2E6Z9_9ACTN</name>
<accession>A0A2W2E6Z9</accession>
<dbReference type="OrthoDB" id="10009505at2"/>